<evidence type="ECO:0000256" key="3">
    <source>
        <dbReference type="SAM" id="SignalP"/>
    </source>
</evidence>
<keyword evidence="2" id="KW-0406">Ion transport</keyword>
<dbReference type="EMBL" id="SJTG01000001">
    <property type="protein sequence ID" value="TCI12034.1"/>
    <property type="molecule type" value="Genomic_DNA"/>
</dbReference>
<keyword evidence="2" id="KW-0812">Transmembrane</keyword>
<evidence type="ECO:0000313" key="6">
    <source>
        <dbReference type="Proteomes" id="UP000291822"/>
    </source>
</evidence>
<dbReference type="InterPro" id="IPR011250">
    <property type="entry name" value="OMP/PagP_B-barrel"/>
</dbReference>
<proteinExistence type="inferred from homology"/>
<dbReference type="SUPFAM" id="SSF56925">
    <property type="entry name" value="OMPA-like"/>
    <property type="match status" value="1"/>
</dbReference>
<comment type="similarity">
    <text evidence="1">Belongs to the outer membrane OOP (TC 1.B.6) superfamily. OmpA family.</text>
</comment>
<evidence type="ECO:0000256" key="1">
    <source>
        <dbReference type="ARBA" id="ARBA00005710"/>
    </source>
</evidence>
<feature type="chain" id="PRO_5020673722" evidence="3">
    <location>
        <begin position="23"/>
        <end position="245"/>
    </location>
</feature>
<feature type="domain" description="Outer membrane protein OmpA-like transmembrane" evidence="4">
    <location>
        <begin position="46"/>
        <end position="245"/>
    </location>
</feature>
<gene>
    <name evidence="5" type="ORF">EZM97_01325</name>
</gene>
<accession>A0A4R0YXM3</accession>
<dbReference type="GO" id="GO:0009279">
    <property type="term" value="C:cell outer membrane"/>
    <property type="evidence" value="ECO:0007669"/>
    <property type="project" value="InterPro"/>
</dbReference>
<keyword evidence="3" id="KW-0732">Signal</keyword>
<reference evidence="5 6" key="1">
    <citation type="submission" date="2019-02" db="EMBL/GenBank/DDBJ databases">
        <title>Dyella amyloliquefaciens sp. nov., isolated from forest soil.</title>
        <authorList>
            <person name="Gao Z.-H."/>
            <person name="Qiu L.-H."/>
        </authorList>
    </citation>
    <scope>NUCLEOTIDE SEQUENCE [LARGE SCALE GENOMIC DNA]</scope>
    <source>
        <strain evidence="5 6">KACC 12747</strain>
    </source>
</reference>
<evidence type="ECO:0000256" key="2">
    <source>
        <dbReference type="ARBA" id="ARBA00023114"/>
    </source>
</evidence>
<evidence type="ECO:0000313" key="5">
    <source>
        <dbReference type="EMBL" id="TCI12034.1"/>
    </source>
</evidence>
<dbReference type="Gene3D" id="2.40.160.20">
    <property type="match status" value="1"/>
</dbReference>
<keyword evidence="6" id="KW-1185">Reference proteome</keyword>
<dbReference type="GO" id="GO:0015288">
    <property type="term" value="F:porin activity"/>
    <property type="evidence" value="ECO:0007669"/>
    <property type="project" value="UniProtKB-KW"/>
</dbReference>
<dbReference type="Proteomes" id="UP000291822">
    <property type="component" value="Unassembled WGS sequence"/>
</dbReference>
<comment type="caution">
    <text evidence="5">The sequence shown here is derived from an EMBL/GenBank/DDBJ whole genome shotgun (WGS) entry which is preliminary data.</text>
</comment>
<organism evidence="5 6">
    <name type="scientific">Dyella soli</name>
    <dbReference type="NCBI Taxonomy" id="522319"/>
    <lineage>
        <taxon>Bacteria</taxon>
        <taxon>Pseudomonadati</taxon>
        <taxon>Pseudomonadota</taxon>
        <taxon>Gammaproteobacteria</taxon>
        <taxon>Lysobacterales</taxon>
        <taxon>Rhodanobacteraceae</taxon>
        <taxon>Dyella</taxon>
    </lineage>
</organism>
<name>A0A4R0YXM3_9GAMM</name>
<keyword evidence="2" id="KW-0813">Transport</keyword>
<dbReference type="GO" id="GO:0046930">
    <property type="term" value="C:pore complex"/>
    <property type="evidence" value="ECO:0007669"/>
    <property type="project" value="UniProtKB-KW"/>
</dbReference>
<evidence type="ECO:0000259" key="4">
    <source>
        <dbReference type="Pfam" id="PF01389"/>
    </source>
</evidence>
<dbReference type="InterPro" id="IPR000498">
    <property type="entry name" value="OmpA-like_TM_dom"/>
</dbReference>
<keyword evidence="2" id="KW-0626">Porin</keyword>
<protein>
    <submittedName>
        <fullName evidence="5">Porin family protein</fullName>
    </submittedName>
</protein>
<sequence>MNKSLLALAFAAAGVAALPAFAQDASSTPSGGNGNYQSSQPVGSGNWFIGANVGRTNGSDTGGFGSNAAGFNFFKGEQGRRTGYGVLGGYRWKAGQDLGLGLEVGYTDLGNYRVKNVFNSGDVNQKTTEDALRGWLAGVNGRINLTPGWYLSARGGAFWANDNNDKYYNSVGQDLGFSSGGNSGRASWYAGVGTGWDINERFGLGLQYDYFHANAGKIKNNETGETQPGLKRSTGLVSLNAEYRF</sequence>
<dbReference type="Pfam" id="PF01389">
    <property type="entry name" value="OmpA_membrane"/>
    <property type="match status" value="1"/>
</dbReference>
<dbReference type="RefSeq" id="WP_131151185.1">
    <property type="nucleotide sequence ID" value="NZ_SJTG01000001.1"/>
</dbReference>
<feature type="signal peptide" evidence="3">
    <location>
        <begin position="1"/>
        <end position="22"/>
    </location>
</feature>
<dbReference type="AlphaFoldDB" id="A0A4R0YXM3"/>